<dbReference type="Pfam" id="PF14316">
    <property type="entry name" value="DUF4381"/>
    <property type="match status" value="1"/>
</dbReference>
<keyword evidence="3" id="KW-1185">Reference proteome</keyword>
<reference evidence="2 3" key="1">
    <citation type="submission" date="2020-09" db="EMBL/GenBank/DDBJ databases">
        <title>Marinomonas sp. nov., isolated from the cysticercosis algae of Qingdao, China.</title>
        <authorList>
            <person name="Sun X."/>
        </authorList>
    </citation>
    <scope>NUCLEOTIDE SEQUENCE [LARGE SCALE GENOMIC DNA]</scope>
    <source>
        <strain evidence="2 3">SM2066</strain>
    </source>
</reference>
<gene>
    <name evidence="2" type="ORF">IF202_11120</name>
</gene>
<dbReference type="InterPro" id="IPR025489">
    <property type="entry name" value="DUF4381"/>
</dbReference>
<dbReference type="Proteomes" id="UP000604161">
    <property type="component" value="Unassembled WGS sequence"/>
</dbReference>
<protein>
    <submittedName>
        <fullName evidence="2">DUF4381 domain-containing protein</fullName>
    </submittedName>
</protein>
<dbReference type="EMBL" id="JACYFC010000003">
    <property type="protein sequence ID" value="MBD5771601.1"/>
    <property type="molecule type" value="Genomic_DNA"/>
</dbReference>
<organism evidence="2 3">
    <name type="scientific">Marinomonas colpomeniae</name>
    <dbReference type="NCBI Taxonomy" id="2774408"/>
    <lineage>
        <taxon>Bacteria</taxon>
        <taxon>Pseudomonadati</taxon>
        <taxon>Pseudomonadota</taxon>
        <taxon>Gammaproteobacteria</taxon>
        <taxon>Oceanospirillales</taxon>
        <taxon>Oceanospirillaceae</taxon>
        <taxon>Marinomonas</taxon>
    </lineage>
</organism>
<evidence type="ECO:0000256" key="1">
    <source>
        <dbReference type="SAM" id="Phobius"/>
    </source>
</evidence>
<sequence>MAADPIQTSIDLPNKAYLLPQSIPMWPPVWWTWLILVAIILLIGTLVFYKYKAYKKRAYRREALAVISNITDELPDKDCISLCHEIIRRCLISEGKYLIAALPSVTLLEKIDGDMPVKYRFSSLGNDFINGPYRHQIKLTPEQRSAILKTTLHWVRKHHA</sequence>
<keyword evidence="1" id="KW-0812">Transmembrane</keyword>
<accession>A0ABR8NZZ6</accession>
<feature type="transmembrane region" description="Helical" evidence="1">
    <location>
        <begin position="30"/>
        <end position="51"/>
    </location>
</feature>
<comment type="caution">
    <text evidence="2">The sequence shown here is derived from an EMBL/GenBank/DDBJ whole genome shotgun (WGS) entry which is preliminary data.</text>
</comment>
<evidence type="ECO:0000313" key="3">
    <source>
        <dbReference type="Proteomes" id="UP000604161"/>
    </source>
</evidence>
<keyword evidence="1" id="KW-0472">Membrane</keyword>
<proteinExistence type="predicted"/>
<evidence type="ECO:0000313" key="2">
    <source>
        <dbReference type="EMBL" id="MBD5771601.1"/>
    </source>
</evidence>
<keyword evidence="1" id="KW-1133">Transmembrane helix</keyword>
<name>A0ABR8NZZ6_9GAMM</name>
<dbReference type="RefSeq" id="WP_191594969.1">
    <property type="nucleotide sequence ID" value="NZ_JACYFC010000003.1"/>
</dbReference>